<dbReference type="InterPro" id="IPR002138">
    <property type="entry name" value="Pept_C14_p10"/>
</dbReference>
<evidence type="ECO:0000256" key="5">
    <source>
        <dbReference type="ARBA" id="ARBA00022807"/>
    </source>
</evidence>
<keyword evidence="11" id="KW-1185">Reference proteome</keyword>
<dbReference type="PROSITE" id="PS01122">
    <property type="entry name" value="CASPASE_CYS"/>
    <property type="match status" value="1"/>
</dbReference>
<dbReference type="KEGG" id="dvi:6628250"/>
<dbReference type="Pfam" id="PF00656">
    <property type="entry name" value="Peptidase_C14"/>
    <property type="match status" value="1"/>
</dbReference>
<dbReference type="InterPro" id="IPR002398">
    <property type="entry name" value="Pept_C14"/>
</dbReference>
<keyword evidence="6" id="KW-0865">Zymogen</keyword>
<organism evidence="10 11">
    <name type="scientific">Drosophila virilis</name>
    <name type="common">Fruit fly</name>
    <dbReference type="NCBI Taxonomy" id="7244"/>
    <lineage>
        <taxon>Eukaryota</taxon>
        <taxon>Metazoa</taxon>
        <taxon>Ecdysozoa</taxon>
        <taxon>Arthropoda</taxon>
        <taxon>Hexapoda</taxon>
        <taxon>Insecta</taxon>
        <taxon>Pterygota</taxon>
        <taxon>Neoptera</taxon>
        <taxon>Endopterygota</taxon>
        <taxon>Diptera</taxon>
        <taxon>Brachycera</taxon>
        <taxon>Muscomorpha</taxon>
        <taxon>Ephydroidea</taxon>
        <taxon>Drosophilidae</taxon>
        <taxon>Drosophila</taxon>
    </lineage>
</organism>
<dbReference type="GO" id="GO:0043525">
    <property type="term" value="P:positive regulation of neuron apoptotic process"/>
    <property type="evidence" value="ECO:0007669"/>
    <property type="project" value="TreeGrafter"/>
</dbReference>
<dbReference type="CDD" id="cd00032">
    <property type="entry name" value="CASc"/>
    <property type="match status" value="1"/>
</dbReference>
<dbReference type="GO" id="GO:0045476">
    <property type="term" value="P:nurse cell apoptotic process"/>
    <property type="evidence" value="ECO:0007669"/>
    <property type="project" value="UniProtKB-ARBA"/>
</dbReference>
<dbReference type="eggNOG" id="KOG3573">
    <property type="taxonomic scope" value="Eukaryota"/>
</dbReference>
<keyword evidence="4 10" id="KW-0378">Hydrolase</keyword>
<evidence type="ECO:0000313" key="10">
    <source>
        <dbReference type="EMBL" id="EDW65084.1"/>
    </source>
</evidence>
<dbReference type="OrthoDB" id="6116485at2759"/>
<feature type="domain" description="Caspase family p20" evidence="9">
    <location>
        <begin position="25"/>
        <end position="148"/>
    </location>
</feature>
<dbReference type="EC" id="3.4.22.-" evidence="10"/>
<dbReference type="PANTHER" id="PTHR10454">
    <property type="entry name" value="CASPASE"/>
    <property type="match status" value="1"/>
</dbReference>
<dbReference type="InterPro" id="IPR029030">
    <property type="entry name" value="Caspase-like_dom_sf"/>
</dbReference>
<dbReference type="AlphaFoldDB" id="B4LU31"/>
<evidence type="ECO:0000313" key="11">
    <source>
        <dbReference type="Proteomes" id="UP000008792"/>
    </source>
</evidence>
<dbReference type="InterPro" id="IPR016129">
    <property type="entry name" value="Caspase_his_AS"/>
</dbReference>
<dbReference type="InterPro" id="IPR015917">
    <property type="entry name" value="Pept_C14A"/>
</dbReference>
<dbReference type="PROSITE" id="PS50207">
    <property type="entry name" value="CASPASE_P10"/>
    <property type="match status" value="1"/>
</dbReference>
<keyword evidence="5" id="KW-0788">Thiol protease</keyword>
<dbReference type="STRING" id="7244.B4LU31"/>
<name>B4LU31_DROVI</name>
<dbReference type="PhylomeDB" id="B4LU31"/>
<reference evidence="10 11" key="1">
    <citation type="journal article" date="2007" name="Nature">
        <title>Evolution of genes and genomes on the Drosophila phylogeny.</title>
        <authorList>
            <consortium name="Drosophila 12 Genomes Consortium"/>
            <person name="Clark A.G."/>
            <person name="Eisen M.B."/>
            <person name="Smith D.R."/>
            <person name="Bergman C.M."/>
            <person name="Oliver B."/>
            <person name="Markow T.A."/>
            <person name="Kaufman T.C."/>
            <person name="Kellis M."/>
            <person name="Gelbart W."/>
            <person name="Iyer V.N."/>
            <person name="Pollard D.A."/>
            <person name="Sackton T.B."/>
            <person name="Larracuente A.M."/>
            <person name="Singh N.D."/>
            <person name="Abad J.P."/>
            <person name="Abt D.N."/>
            <person name="Adryan B."/>
            <person name="Aguade M."/>
            <person name="Akashi H."/>
            <person name="Anderson W.W."/>
            <person name="Aquadro C.F."/>
            <person name="Ardell D.H."/>
            <person name="Arguello R."/>
            <person name="Artieri C.G."/>
            <person name="Barbash D.A."/>
            <person name="Barker D."/>
            <person name="Barsanti P."/>
            <person name="Batterham P."/>
            <person name="Batzoglou S."/>
            <person name="Begun D."/>
            <person name="Bhutkar A."/>
            <person name="Blanco E."/>
            <person name="Bosak S.A."/>
            <person name="Bradley R.K."/>
            <person name="Brand A.D."/>
            <person name="Brent M.R."/>
            <person name="Brooks A.N."/>
            <person name="Brown R.H."/>
            <person name="Butlin R.K."/>
            <person name="Caggese C."/>
            <person name="Calvi B.R."/>
            <person name="Bernardo de Carvalho A."/>
            <person name="Caspi A."/>
            <person name="Castrezana S."/>
            <person name="Celniker S.E."/>
            <person name="Chang J.L."/>
            <person name="Chapple C."/>
            <person name="Chatterji S."/>
            <person name="Chinwalla A."/>
            <person name="Civetta A."/>
            <person name="Clifton S.W."/>
            <person name="Comeron J.M."/>
            <person name="Costello J.C."/>
            <person name="Coyne J.A."/>
            <person name="Daub J."/>
            <person name="David R.G."/>
            <person name="Delcher A.L."/>
            <person name="Delehaunty K."/>
            <person name="Do C.B."/>
            <person name="Ebling H."/>
            <person name="Edwards K."/>
            <person name="Eickbush T."/>
            <person name="Evans J.D."/>
            <person name="Filipski A."/>
            <person name="Findeiss S."/>
            <person name="Freyhult E."/>
            <person name="Fulton L."/>
            <person name="Fulton R."/>
            <person name="Garcia A.C."/>
            <person name="Gardiner A."/>
            <person name="Garfield D.A."/>
            <person name="Garvin B.E."/>
            <person name="Gibson G."/>
            <person name="Gilbert D."/>
            <person name="Gnerre S."/>
            <person name="Godfrey J."/>
            <person name="Good R."/>
            <person name="Gotea V."/>
            <person name="Gravely B."/>
            <person name="Greenberg A.J."/>
            <person name="Griffiths-Jones S."/>
            <person name="Gross S."/>
            <person name="Guigo R."/>
            <person name="Gustafson E.A."/>
            <person name="Haerty W."/>
            <person name="Hahn M.W."/>
            <person name="Halligan D.L."/>
            <person name="Halpern A.L."/>
            <person name="Halter G.M."/>
            <person name="Han M.V."/>
            <person name="Heger A."/>
            <person name="Hillier L."/>
            <person name="Hinrichs A.S."/>
            <person name="Holmes I."/>
            <person name="Hoskins R.A."/>
            <person name="Hubisz M.J."/>
            <person name="Hultmark D."/>
            <person name="Huntley M.A."/>
            <person name="Jaffe D.B."/>
            <person name="Jagadeeshan S."/>
            <person name="Jeck W.R."/>
            <person name="Johnson J."/>
            <person name="Jones C.D."/>
            <person name="Jordan W.C."/>
            <person name="Karpen G.H."/>
            <person name="Kataoka E."/>
            <person name="Keightley P.D."/>
            <person name="Kheradpour P."/>
            <person name="Kirkness E.F."/>
            <person name="Koerich L.B."/>
            <person name="Kristiansen K."/>
            <person name="Kudrna D."/>
            <person name="Kulathinal R.J."/>
            <person name="Kumar S."/>
            <person name="Kwok R."/>
            <person name="Lander E."/>
            <person name="Langley C.H."/>
            <person name="Lapoint R."/>
            <person name="Lazzaro B.P."/>
            <person name="Lee S.J."/>
            <person name="Levesque L."/>
            <person name="Li R."/>
            <person name="Lin C.F."/>
            <person name="Lin M.F."/>
            <person name="Lindblad-Toh K."/>
            <person name="Llopart A."/>
            <person name="Long M."/>
            <person name="Low L."/>
            <person name="Lozovsky E."/>
            <person name="Lu J."/>
            <person name="Luo M."/>
            <person name="Machado C.A."/>
            <person name="Makalowski W."/>
            <person name="Marzo M."/>
            <person name="Matsuda M."/>
            <person name="Matzkin L."/>
            <person name="McAllister B."/>
            <person name="McBride C.S."/>
            <person name="McKernan B."/>
            <person name="McKernan K."/>
            <person name="Mendez-Lago M."/>
            <person name="Minx P."/>
            <person name="Mollenhauer M.U."/>
            <person name="Montooth K."/>
            <person name="Mount S.M."/>
            <person name="Mu X."/>
            <person name="Myers E."/>
            <person name="Negre B."/>
            <person name="Newfeld S."/>
            <person name="Nielsen R."/>
            <person name="Noor M.A."/>
            <person name="O'Grady P."/>
            <person name="Pachter L."/>
            <person name="Papaceit M."/>
            <person name="Parisi M.J."/>
            <person name="Parisi M."/>
            <person name="Parts L."/>
            <person name="Pedersen J.S."/>
            <person name="Pesole G."/>
            <person name="Phillippy A.M."/>
            <person name="Ponting C.P."/>
            <person name="Pop M."/>
            <person name="Porcelli D."/>
            <person name="Powell J.R."/>
            <person name="Prohaska S."/>
            <person name="Pruitt K."/>
            <person name="Puig M."/>
            <person name="Quesneville H."/>
            <person name="Ram K.R."/>
            <person name="Rand D."/>
            <person name="Rasmussen M.D."/>
            <person name="Reed L.K."/>
            <person name="Reenan R."/>
            <person name="Reily A."/>
            <person name="Remington K.A."/>
            <person name="Rieger T.T."/>
            <person name="Ritchie M.G."/>
            <person name="Robin C."/>
            <person name="Rogers Y.H."/>
            <person name="Rohde C."/>
            <person name="Rozas J."/>
            <person name="Rubenfield M.J."/>
            <person name="Ruiz A."/>
            <person name="Russo S."/>
            <person name="Salzberg S.L."/>
            <person name="Sanchez-Gracia A."/>
            <person name="Saranga D.J."/>
            <person name="Sato H."/>
            <person name="Schaeffer S.W."/>
            <person name="Schatz M.C."/>
            <person name="Schlenke T."/>
            <person name="Schwartz R."/>
            <person name="Segarra C."/>
            <person name="Singh R.S."/>
            <person name="Sirot L."/>
            <person name="Sirota M."/>
            <person name="Sisneros N.B."/>
            <person name="Smith C.D."/>
            <person name="Smith T.F."/>
            <person name="Spieth J."/>
            <person name="Stage D.E."/>
            <person name="Stark A."/>
            <person name="Stephan W."/>
            <person name="Strausberg R.L."/>
            <person name="Strempel S."/>
            <person name="Sturgill D."/>
            <person name="Sutton G."/>
            <person name="Sutton G.G."/>
            <person name="Tao W."/>
            <person name="Teichmann S."/>
            <person name="Tobari Y.N."/>
            <person name="Tomimura Y."/>
            <person name="Tsolas J.M."/>
            <person name="Valente V.L."/>
            <person name="Venter E."/>
            <person name="Venter J.C."/>
            <person name="Vicario S."/>
            <person name="Vieira F.G."/>
            <person name="Vilella A.J."/>
            <person name="Villasante A."/>
            <person name="Walenz B."/>
            <person name="Wang J."/>
            <person name="Wasserman M."/>
            <person name="Watts T."/>
            <person name="Wilson D."/>
            <person name="Wilson R.K."/>
            <person name="Wing R.A."/>
            <person name="Wolfner M.F."/>
            <person name="Wong A."/>
            <person name="Wong G.K."/>
            <person name="Wu C.I."/>
            <person name="Wu G."/>
            <person name="Yamamoto D."/>
            <person name="Yang H.P."/>
            <person name="Yang S.P."/>
            <person name="Yorke J.A."/>
            <person name="Yoshida K."/>
            <person name="Zdobnov E."/>
            <person name="Zhang P."/>
            <person name="Zhang Y."/>
            <person name="Zimin A.V."/>
            <person name="Baldwin J."/>
            <person name="Abdouelleil A."/>
            <person name="Abdulkadir J."/>
            <person name="Abebe A."/>
            <person name="Abera B."/>
            <person name="Abreu J."/>
            <person name="Acer S.C."/>
            <person name="Aftuck L."/>
            <person name="Alexander A."/>
            <person name="An P."/>
            <person name="Anderson E."/>
            <person name="Anderson S."/>
            <person name="Arachi H."/>
            <person name="Azer M."/>
            <person name="Bachantsang P."/>
            <person name="Barry A."/>
            <person name="Bayul T."/>
            <person name="Berlin A."/>
            <person name="Bessette D."/>
            <person name="Bloom T."/>
            <person name="Blye J."/>
            <person name="Boguslavskiy L."/>
            <person name="Bonnet C."/>
            <person name="Boukhgalter B."/>
            <person name="Bourzgui I."/>
            <person name="Brown A."/>
            <person name="Cahill P."/>
            <person name="Channer S."/>
            <person name="Cheshatsang Y."/>
            <person name="Chuda L."/>
            <person name="Citroen M."/>
            <person name="Collymore A."/>
            <person name="Cooke P."/>
            <person name="Costello M."/>
            <person name="D'Aco K."/>
            <person name="Daza R."/>
            <person name="De Haan G."/>
            <person name="DeGray S."/>
            <person name="DeMaso C."/>
            <person name="Dhargay N."/>
            <person name="Dooley K."/>
            <person name="Dooley E."/>
            <person name="Doricent M."/>
            <person name="Dorje P."/>
            <person name="Dorjee K."/>
            <person name="Dupes A."/>
            <person name="Elong R."/>
            <person name="Falk J."/>
            <person name="Farina A."/>
            <person name="Faro S."/>
            <person name="Ferguson D."/>
            <person name="Fisher S."/>
            <person name="Foley C.D."/>
            <person name="Franke A."/>
            <person name="Friedrich D."/>
            <person name="Gadbois L."/>
            <person name="Gearin G."/>
            <person name="Gearin C.R."/>
            <person name="Giannoukos G."/>
            <person name="Goode T."/>
            <person name="Graham J."/>
            <person name="Grandbois E."/>
            <person name="Grewal S."/>
            <person name="Gyaltsen K."/>
            <person name="Hafez N."/>
            <person name="Hagos B."/>
            <person name="Hall J."/>
            <person name="Henson C."/>
            <person name="Hollinger A."/>
            <person name="Honan T."/>
            <person name="Huard M.D."/>
            <person name="Hughes L."/>
            <person name="Hurhula B."/>
            <person name="Husby M.E."/>
            <person name="Kamat A."/>
            <person name="Kanga B."/>
            <person name="Kashin S."/>
            <person name="Khazanovich D."/>
            <person name="Kisner P."/>
            <person name="Lance K."/>
            <person name="Lara M."/>
            <person name="Lee W."/>
            <person name="Lennon N."/>
            <person name="Letendre F."/>
            <person name="LeVine R."/>
            <person name="Lipovsky A."/>
            <person name="Liu X."/>
            <person name="Liu J."/>
            <person name="Liu S."/>
            <person name="Lokyitsang T."/>
            <person name="Lokyitsang Y."/>
            <person name="Lubonja R."/>
            <person name="Lui A."/>
            <person name="MacDonald P."/>
            <person name="Magnisalis V."/>
            <person name="Maru K."/>
            <person name="Matthews C."/>
            <person name="McCusker W."/>
            <person name="McDonough S."/>
            <person name="Mehta T."/>
            <person name="Meldrim J."/>
            <person name="Meneus L."/>
            <person name="Mihai O."/>
            <person name="Mihalev A."/>
            <person name="Mihova T."/>
            <person name="Mittelman R."/>
            <person name="Mlenga V."/>
            <person name="Montmayeur A."/>
            <person name="Mulrain L."/>
            <person name="Navidi A."/>
            <person name="Naylor J."/>
            <person name="Negash T."/>
            <person name="Nguyen T."/>
            <person name="Nguyen N."/>
            <person name="Nicol R."/>
            <person name="Norbu C."/>
            <person name="Norbu N."/>
            <person name="Novod N."/>
            <person name="O'Neill B."/>
            <person name="Osman S."/>
            <person name="Markiewicz E."/>
            <person name="Oyono O.L."/>
            <person name="Patti C."/>
            <person name="Phunkhang P."/>
            <person name="Pierre F."/>
            <person name="Priest M."/>
            <person name="Raghuraman S."/>
            <person name="Rege F."/>
            <person name="Reyes R."/>
            <person name="Rise C."/>
            <person name="Rogov P."/>
            <person name="Ross K."/>
            <person name="Ryan E."/>
            <person name="Settipalli S."/>
            <person name="Shea T."/>
            <person name="Sherpa N."/>
            <person name="Shi L."/>
            <person name="Shih D."/>
            <person name="Sparrow T."/>
            <person name="Spaulding J."/>
            <person name="Stalker J."/>
            <person name="Stange-Thomann N."/>
            <person name="Stavropoulos S."/>
            <person name="Stone C."/>
            <person name="Strader C."/>
            <person name="Tesfaye S."/>
            <person name="Thomson T."/>
            <person name="Thoulutsang Y."/>
            <person name="Thoulutsang D."/>
            <person name="Topham K."/>
            <person name="Topping I."/>
            <person name="Tsamla T."/>
            <person name="Vassiliev H."/>
            <person name="Vo A."/>
            <person name="Wangchuk T."/>
            <person name="Wangdi T."/>
            <person name="Weiand M."/>
            <person name="Wilkinson J."/>
            <person name="Wilson A."/>
            <person name="Yadav S."/>
            <person name="Young G."/>
            <person name="Yu Q."/>
            <person name="Zembek L."/>
            <person name="Zhong D."/>
            <person name="Zimmer A."/>
            <person name="Zwirko Z."/>
            <person name="Jaffe D.B."/>
            <person name="Alvarez P."/>
            <person name="Brockman W."/>
            <person name="Butler J."/>
            <person name="Chin C."/>
            <person name="Gnerre S."/>
            <person name="Grabherr M."/>
            <person name="Kleber M."/>
            <person name="Mauceli E."/>
            <person name="MacCallum I."/>
        </authorList>
    </citation>
    <scope>NUCLEOTIDE SEQUENCE [LARGE SCALE GENOMIC DNA]</scope>
    <source>
        <strain evidence="11">Tucson 15010-1051.87</strain>
    </source>
</reference>
<evidence type="ECO:0000259" key="8">
    <source>
        <dbReference type="PROSITE" id="PS50207"/>
    </source>
</evidence>
<dbReference type="SMART" id="SM00115">
    <property type="entry name" value="CASc"/>
    <property type="match status" value="1"/>
</dbReference>
<comment type="similarity">
    <text evidence="1 7">Belongs to the peptidase C14A family.</text>
</comment>
<dbReference type="GO" id="GO:1990525">
    <property type="term" value="F:BIR domain binding"/>
    <property type="evidence" value="ECO:0007669"/>
    <property type="project" value="UniProtKB-ARBA"/>
</dbReference>
<dbReference type="GO" id="GO:0004197">
    <property type="term" value="F:cysteine-type endopeptidase activity"/>
    <property type="evidence" value="ECO:0007669"/>
    <property type="project" value="InterPro"/>
</dbReference>
<dbReference type="FunFam" id="3.40.50.1460:FF:000001">
    <property type="entry name" value="Caspase-3 preproprotein"/>
    <property type="match status" value="1"/>
</dbReference>
<evidence type="ECO:0000256" key="3">
    <source>
        <dbReference type="ARBA" id="ARBA00022703"/>
    </source>
</evidence>
<dbReference type="PANTHER" id="PTHR10454:SF245">
    <property type="entry name" value="CASPASE-RELATED"/>
    <property type="match status" value="1"/>
</dbReference>
<dbReference type="InParanoid" id="B4LU31"/>
<gene>
    <name evidence="10" type="primary">Dvir\GJ19552</name>
    <name evidence="10" type="ORF">Dvir_GJ19552</name>
</gene>
<dbReference type="PROSITE" id="PS50208">
    <property type="entry name" value="CASPASE_P20"/>
    <property type="match status" value="1"/>
</dbReference>
<dbReference type="Proteomes" id="UP000008792">
    <property type="component" value="Unassembled WGS sequence"/>
</dbReference>
<keyword evidence="2" id="KW-0645">Protease</keyword>
<dbReference type="PRINTS" id="PR00376">
    <property type="entry name" value="IL1BCENZYME"/>
</dbReference>
<evidence type="ECO:0000256" key="6">
    <source>
        <dbReference type="ARBA" id="ARBA00023145"/>
    </source>
</evidence>
<dbReference type="InterPro" id="IPR033139">
    <property type="entry name" value="Caspase_cys_AS"/>
</dbReference>
<dbReference type="GO" id="GO:0045751">
    <property type="term" value="P:negative regulation of Toll signaling pathway"/>
    <property type="evidence" value="ECO:0007669"/>
    <property type="project" value="UniProtKB-ARBA"/>
</dbReference>
<evidence type="ECO:0000256" key="4">
    <source>
        <dbReference type="ARBA" id="ARBA00022801"/>
    </source>
</evidence>
<dbReference type="GO" id="GO:0005737">
    <property type="term" value="C:cytoplasm"/>
    <property type="evidence" value="ECO:0007669"/>
    <property type="project" value="TreeGrafter"/>
</dbReference>
<dbReference type="InterPro" id="IPR001309">
    <property type="entry name" value="Pept_C14_p20"/>
</dbReference>
<feature type="domain" description="Caspase family p10" evidence="8">
    <location>
        <begin position="169"/>
        <end position="264"/>
    </location>
</feature>
<dbReference type="InterPro" id="IPR011600">
    <property type="entry name" value="Pept_C14_caspase"/>
</dbReference>
<evidence type="ECO:0000256" key="7">
    <source>
        <dbReference type="RuleBase" id="RU003971"/>
    </source>
</evidence>
<dbReference type="GO" id="GO:0006508">
    <property type="term" value="P:proteolysis"/>
    <property type="evidence" value="ECO:0007669"/>
    <property type="project" value="UniProtKB-KW"/>
</dbReference>
<evidence type="ECO:0000256" key="1">
    <source>
        <dbReference type="ARBA" id="ARBA00010134"/>
    </source>
</evidence>
<accession>B4LU31</accession>
<protein>
    <submittedName>
        <fullName evidence="10">Uncharacterized protein</fullName>
        <ecNumber evidence="10">3.4.22.-</ecNumber>
    </submittedName>
</protein>
<evidence type="ECO:0000256" key="2">
    <source>
        <dbReference type="ARBA" id="ARBA00022670"/>
    </source>
</evidence>
<dbReference type="OMA" id="ICANDVM"/>
<dbReference type="GO" id="GO:0016322">
    <property type="term" value="P:neuron remodeling"/>
    <property type="evidence" value="ECO:0007669"/>
    <property type="project" value="UniProtKB-ARBA"/>
</dbReference>
<dbReference type="EMBL" id="CH940649">
    <property type="protein sequence ID" value="EDW65084.1"/>
    <property type="molecule type" value="Genomic_DNA"/>
</dbReference>
<proteinExistence type="inferred from homology"/>
<dbReference type="MEROPS" id="C14.015"/>
<dbReference type="SUPFAM" id="SSF52129">
    <property type="entry name" value="Caspase-like"/>
    <property type="match status" value="1"/>
</dbReference>
<evidence type="ECO:0000259" key="9">
    <source>
        <dbReference type="PROSITE" id="PS50208"/>
    </source>
</evidence>
<dbReference type="HOGENOM" id="CLU_036904_2_0_1"/>
<sequence length="271" mass="30759">MADRSRNCFDAGNGVSPEYNMSHRYRGRAVIFNNKNFEHPHLKTRQGTDVDSAFLGRVLGQLGFKVKEYTDLCSHAIMKKINKVSGRDHSDCDCILIAILSHGKLGYIYAKDKDYPLESILNPFTAERCPTLAGKPKLFFIQACQGDLMDPGYHIQRPESSGHDNETFMSYRIPLPADFLIASATIPGYCSWRNTVDGSWFIQSLCKELGSFGKTRDLLTQLTFVAQRIAVNYESFHSFDSMQHQRKQISCTMSTLTRILFFRDKSNPSND</sequence>
<keyword evidence="3" id="KW-0053">Apoptosis</keyword>
<dbReference type="Gene3D" id="3.40.50.1460">
    <property type="match status" value="1"/>
</dbReference>
<dbReference type="PROSITE" id="PS01121">
    <property type="entry name" value="CASPASE_HIS"/>
    <property type="match status" value="1"/>
</dbReference>